<sequence length="81" mass="9403">MRPTRKSTAKEGFDDISECSSIEDFLIVTFTGRDMKLVCPNGYGSYLLSHKDMAVISEQDALNHQCDQNRTFWCRRCQHRL</sequence>
<proteinExistence type="predicted"/>
<keyword evidence="2" id="KW-1185">Reference proteome</keyword>
<evidence type="ECO:0000313" key="1">
    <source>
        <dbReference type="EMBL" id="MDP5274892.1"/>
    </source>
</evidence>
<organism evidence="1 2">
    <name type="scientific">Chengkuizengella axinellae</name>
    <dbReference type="NCBI Taxonomy" id="3064388"/>
    <lineage>
        <taxon>Bacteria</taxon>
        <taxon>Bacillati</taxon>
        <taxon>Bacillota</taxon>
        <taxon>Bacilli</taxon>
        <taxon>Bacillales</taxon>
        <taxon>Paenibacillaceae</taxon>
        <taxon>Chengkuizengella</taxon>
    </lineage>
</organism>
<protein>
    <submittedName>
        <fullName evidence="1">Uncharacterized protein</fullName>
    </submittedName>
</protein>
<gene>
    <name evidence="1" type="ORF">Q5Y73_12300</name>
</gene>
<evidence type="ECO:0000313" key="2">
    <source>
        <dbReference type="Proteomes" id="UP001231941"/>
    </source>
</evidence>
<dbReference type="Proteomes" id="UP001231941">
    <property type="component" value="Unassembled WGS sequence"/>
</dbReference>
<dbReference type="RefSeq" id="WP_305992204.1">
    <property type="nucleotide sequence ID" value="NZ_JAVAMP010000005.1"/>
</dbReference>
<dbReference type="EMBL" id="JAVAMP010000005">
    <property type="protein sequence ID" value="MDP5274892.1"/>
    <property type="molecule type" value="Genomic_DNA"/>
</dbReference>
<comment type="caution">
    <text evidence="1">The sequence shown here is derived from an EMBL/GenBank/DDBJ whole genome shotgun (WGS) entry which is preliminary data.</text>
</comment>
<reference evidence="1 2" key="1">
    <citation type="submission" date="2023-08" db="EMBL/GenBank/DDBJ databases">
        <authorList>
            <person name="Park J.-S."/>
        </authorList>
    </citation>
    <scope>NUCLEOTIDE SEQUENCE [LARGE SCALE GENOMIC DNA]</scope>
    <source>
        <strain evidence="1 2">2205SS18-9</strain>
    </source>
</reference>
<accession>A0ABT9J0G3</accession>
<name>A0ABT9J0G3_9BACL</name>